<dbReference type="Proteomes" id="UP000198623">
    <property type="component" value="Unassembled WGS sequence"/>
</dbReference>
<keyword evidence="1" id="KW-1133">Transmembrane helix</keyword>
<dbReference type="GO" id="GO:0005548">
    <property type="term" value="F:phospholipid transporter activity"/>
    <property type="evidence" value="ECO:0007669"/>
    <property type="project" value="TreeGrafter"/>
</dbReference>
<evidence type="ECO:0000313" key="2">
    <source>
        <dbReference type="EMBL" id="SFG10585.1"/>
    </source>
</evidence>
<reference evidence="3" key="1">
    <citation type="submission" date="2016-10" db="EMBL/GenBank/DDBJ databases">
        <authorList>
            <person name="Varghese N."/>
            <person name="Submissions S."/>
        </authorList>
    </citation>
    <scope>NUCLEOTIDE SEQUENCE [LARGE SCALE GENOMIC DNA]</scope>
    <source>
        <strain evidence="3">CGMCC 1.10971</strain>
    </source>
</reference>
<dbReference type="RefSeq" id="WP_090725833.1">
    <property type="nucleotide sequence ID" value="NZ_FOOU01000003.1"/>
</dbReference>
<dbReference type="SUPFAM" id="SSF52091">
    <property type="entry name" value="SpoIIaa-like"/>
    <property type="match status" value="1"/>
</dbReference>
<feature type="transmembrane region" description="Helical" evidence="1">
    <location>
        <begin position="355"/>
        <end position="378"/>
    </location>
</feature>
<sequence length="383" mass="42230">MTSCQADAANIVFDKSTDGSITLTSSGSWTVNALDNVAAVLEQAVKKYSHDIICWELSAVERYDSAGMALFIHYYDQLITQQCAIELIGATQQHQDMYRLLRRYIQEDKTPAPALSFRLLQPLHNIGKASVAFVQDIMAFLAFVGESFISFLYAVRHPGSIRGGAIVKHIEEAGVRALPIVALTSFLIGVVIAYQGAVQLEKFGANIFIVDMIGLSITRELAPLITAIVVAGRTGSSYTAQLGVMKITDEIDAMRTMGFEPHRFLVLPRIFALMITLPLLIFFADLIGILAGMFISHLHLNLSYTEFFNRLQTVLEVKHVWIGILKGPFFAWLIAAVGCFRGFQVSKNTDSIGRYTTMSVVNAIFLVIACDALFSVIFTELGI</sequence>
<dbReference type="PANTHER" id="PTHR30188:SF3">
    <property type="entry name" value="ABC TRANSPORTER PERMEASE"/>
    <property type="match status" value="1"/>
</dbReference>
<dbReference type="OrthoDB" id="9810518at2"/>
<dbReference type="EMBL" id="FOOU01000003">
    <property type="protein sequence ID" value="SFG10585.1"/>
    <property type="molecule type" value="Genomic_DNA"/>
</dbReference>
<feature type="transmembrane region" description="Helical" evidence="1">
    <location>
        <begin position="270"/>
        <end position="300"/>
    </location>
</feature>
<dbReference type="InterPro" id="IPR036513">
    <property type="entry name" value="STAS_dom_sf"/>
</dbReference>
<dbReference type="Gene3D" id="3.30.750.24">
    <property type="entry name" value="STAS domain"/>
    <property type="match status" value="1"/>
</dbReference>
<feature type="transmembrane region" description="Helical" evidence="1">
    <location>
        <begin position="207"/>
        <end position="231"/>
    </location>
</feature>
<dbReference type="PANTHER" id="PTHR30188">
    <property type="entry name" value="ABC TRANSPORTER PERMEASE PROTEIN-RELATED"/>
    <property type="match status" value="1"/>
</dbReference>
<keyword evidence="1" id="KW-0997">Cell inner membrane</keyword>
<keyword evidence="1" id="KW-1003">Cell membrane</keyword>
<accession>A0A1I2P300</accession>
<proteinExistence type="inferred from homology"/>
<gene>
    <name evidence="2" type="ORF">SAMN05216175_103247</name>
</gene>
<feature type="transmembrane region" description="Helical" evidence="1">
    <location>
        <begin position="137"/>
        <end position="155"/>
    </location>
</feature>
<dbReference type="Pfam" id="PF02405">
    <property type="entry name" value="MlaE"/>
    <property type="match status" value="1"/>
</dbReference>
<comment type="similarity">
    <text evidence="1">Belongs to the MlaE permease family.</text>
</comment>
<dbReference type="AlphaFoldDB" id="A0A1I2P300"/>
<organism evidence="2 3">
    <name type="scientific">Neptunomonas qingdaonensis</name>
    <dbReference type="NCBI Taxonomy" id="1045558"/>
    <lineage>
        <taxon>Bacteria</taxon>
        <taxon>Pseudomonadati</taxon>
        <taxon>Pseudomonadota</taxon>
        <taxon>Gammaproteobacteria</taxon>
        <taxon>Oceanospirillales</taxon>
        <taxon>Oceanospirillaceae</taxon>
        <taxon>Neptunomonas</taxon>
    </lineage>
</organism>
<keyword evidence="3" id="KW-1185">Reference proteome</keyword>
<evidence type="ECO:0000256" key="1">
    <source>
        <dbReference type="RuleBase" id="RU362044"/>
    </source>
</evidence>
<feature type="transmembrane region" description="Helical" evidence="1">
    <location>
        <begin position="175"/>
        <end position="195"/>
    </location>
</feature>
<keyword evidence="1" id="KW-0472">Membrane</keyword>
<feature type="transmembrane region" description="Helical" evidence="1">
    <location>
        <begin position="320"/>
        <end position="343"/>
    </location>
</feature>
<dbReference type="InterPro" id="IPR003453">
    <property type="entry name" value="ABC_MlaE_roteobac"/>
</dbReference>
<comment type="subcellular location">
    <subcellularLocation>
        <location evidence="1">Cell inner membrane</location>
        <topology evidence="1">Multi-pass membrane protein</topology>
    </subcellularLocation>
</comment>
<keyword evidence="1" id="KW-0812">Transmembrane</keyword>
<dbReference type="NCBIfam" id="TIGR00056">
    <property type="entry name" value="MlaE family lipid ABC transporter permease subunit"/>
    <property type="match status" value="1"/>
</dbReference>
<dbReference type="STRING" id="1045558.SAMN05216175_103247"/>
<protein>
    <submittedName>
        <fullName evidence="2">Phospholipid/cholesterol/gamma-HCH transport system permease protein</fullName>
    </submittedName>
</protein>
<dbReference type="InterPro" id="IPR030802">
    <property type="entry name" value="Permease_MalE"/>
</dbReference>
<name>A0A1I2P300_9GAMM</name>
<evidence type="ECO:0000313" key="3">
    <source>
        <dbReference type="Proteomes" id="UP000198623"/>
    </source>
</evidence>
<dbReference type="GO" id="GO:0043190">
    <property type="term" value="C:ATP-binding cassette (ABC) transporter complex"/>
    <property type="evidence" value="ECO:0007669"/>
    <property type="project" value="InterPro"/>
</dbReference>